<reference evidence="8" key="1">
    <citation type="submission" date="2020-04" db="EMBL/GenBank/DDBJ databases">
        <authorList>
            <person name="Zhang T."/>
        </authorList>
    </citation>
    <scope>NUCLEOTIDE SEQUENCE</scope>
    <source>
        <strain evidence="8">HKST-UBA01</strain>
    </source>
</reference>
<dbReference type="Pfam" id="PF01168">
    <property type="entry name" value="Ala_racemase_N"/>
    <property type="match status" value="1"/>
</dbReference>
<dbReference type="InterPro" id="IPR029066">
    <property type="entry name" value="PLP-binding_barrel"/>
</dbReference>
<dbReference type="Proteomes" id="UP000697710">
    <property type="component" value="Unassembled WGS sequence"/>
</dbReference>
<feature type="active site" description="Proton acceptor; specific for L-alanine" evidence="4">
    <location>
        <position position="274"/>
    </location>
</feature>
<evidence type="ECO:0000256" key="4">
    <source>
        <dbReference type="HAMAP-Rule" id="MF_01201"/>
    </source>
</evidence>
<dbReference type="GO" id="GO:0030170">
    <property type="term" value="F:pyridoxal phosphate binding"/>
    <property type="evidence" value="ECO:0007669"/>
    <property type="project" value="UniProtKB-UniRule"/>
</dbReference>
<evidence type="ECO:0000256" key="2">
    <source>
        <dbReference type="ARBA" id="ARBA00022898"/>
    </source>
</evidence>
<dbReference type="EC" id="5.1.1.1" evidence="4"/>
<proteinExistence type="inferred from homology"/>
<comment type="catalytic activity">
    <reaction evidence="4">
        <text>L-alanine = D-alanine</text>
        <dbReference type="Rhea" id="RHEA:20249"/>
        <dbReference type="ChEBI" id="CHEBI:57416"/>
        <dbReference type="ChEBI" id="CHEBI:57972"/>
        <dbReference type="EC" id="5.1.1.1"/>
    </reaction>
</comment>
<dbReference type="InterPro" id="IPR009006">
    <property type="entry name" value="Ala_racemase/Decarboxylase_C"/>
</dbReference>
<keyword evidence="2 4" id="KW-0663">Pyridoxal phosphate</keyword>
<dbReference type="HAMAP" id="MF_01201">
    <property type="entry name" value="Ala_racemase"/>
    <property type="match status" value="1"/>
</dbReference>
<evidence type="ECO:0000256" key="5">
    <source>
        <dbReference type="PIRSR" id="PIRSR600821-50"/>
    </source>
</evidence>
<comment type="caution">
    <text evidence="8">The sequence shown here is derived from an EMBL/GenBank/DDBJ whole genome shotgun (WGS) entry which is preliminary data.</text>
</comment>
<dbReference type="InterPro" id="IPR001608">
    <property type="entry name" value="Ala_racemase_N"/>
</dbReference>
<accession>A0A956LYE6</accession>
<comment type="pathway">
    <text evidence="4">Amino-acid biosynthesis; D-alanine biosynthesis; D-alanine from L-alanine: step 1/1.</text>
</comment>
<dbReference type="Gene3D" id="2.40.37.10">
    <property type="entry name" value="Lyase, Ornithine Decarboxylase, Chain A, domain 1"/>
    <property type="match status" value="1"/>
</dbReference>
<dbReference type="PROSITE" id="PS00395">
    <property type="entry name" value="ALANINE_RACEMASE"/>
    <property type="match status" value="1"/>
</dbReference>
<dbReference type="SUPFAM" id="SSF51419">
    <property type="entry name" value="PLP-binding barrel"/>
    <property type="match status" value="1"/>
</dbReference>
<gene>
    <name evidence="8" type="primary">alr</name>
    <name evidence="8" type="ORF">KC729_02465</name>
</gene>
<comment type="cofactor">
    <cofactor evidence="1 4 5">
        <name>pyridoxal 5'-phosphate</name>
        <dbReference type="ChEBI" id="CHEBI:597326"/>
    </cofactor>
</comment>
<dbReference type="PRINTS" id="PR00992">
    <property type="entry name" value="ALARACEMASE"/>
</dbReference>
<keyword evidence="3 4" id="KW-0413">Isomerase</keyword>
<dbReference type="PANTHER" id="PTHR30511">
    <property type="entry name" value="ALANINE RACEMASE"/>
    <property type="match status" value="1"/>
</dbReference>
<dbReference type="GO" id="GO:0008784">
    <property type="term" value="F:alanine racemase activity"/>
    <property type="evidence" value="ECO:0007669"/>
    <property type="project" value="UniProtKB-UniRule"/>
</dbReference>
<dbReference type="GO" id="GO:0030632">
    <property type="term" value="P:D-alanine biosynthetic process"/>
    <property type="evidence" value="ECO:0007669"/>
    <property type="project" value="UniProtKB-UniRule"/>
</dbReference>
<feature type="binding site" evidence="4 6">
    <location>
        <position position="137"/>
    </location>
    <ligand>
        <name>substrate</name>
    </ligand>
</feature>
<name>A0A956LYE6_UNCEI</name>
<evidence type="ECO:0000313" key="9">
    <source>
        <dbReference type="Proteomes" id="UP000697710"/>
    </source>
</evidence>
<dbReference type="AlphaFoldDB" id="A0A956LYE6"/>
<dbReference type="Gene3D" id="3.20.20.10">
    <property type="entry name" value="Alanine racemase"/>
    <property type="match status" value="1"/>
</dbReference>
<organism evidence="8 9">
    <name type="scientific">Eiseniibacteriota bacterium</name>
    <dbReference type="NCBI Taxonomy" id="2212470"/>
    <lineage>
        <taxon>Bacteria</taxon>
        <taxon>Candidatus Eiseniibacteriota</taxon>
    </lineage>
</organism>
<feature type="domain" description="Alanine racemase C-terminal" evidence="7">
    <location>
        <begin position="253"/>
        <end position="381"/>
    </location>
</feature>
<evidence type="ECO:0000313" key="8">
    <source>
        <dbReference type="EMBL" id="MCA9726515.1"/>
    </source>
</evidence>
<dbReference type="SMART" id="SM01005">
    <property type="entry name" value="Ala_racemase_C"/>
    <property type="match status" value="1"/>
</dbReference>
<sequence length="395" mass="43437">MDPRRSLLSWIEIDADALAHNLRTLRDLLTPGTRFQWVVKANAYGHGLETVVPLAWENDVDWLGVHALSEAERARRAGWTRPLYLLGPTARTRLARIRELGLETVVFDLDTLAALDEVGDPKRPIGVHLKLETGTHRQGILAEDLPAFTRFLERARGVRLAGLAMHFANIEDTTDHGFARKQLARFEELSDPIRRHFADTLRHTACTAAVLTMPETCFDMVRVGIGSYGYWPSRETLVACRARLGHPITLAPALTWKARIGQLRSVPSGSYVGYGCSDRVGRPTRVAVLPIGYSDGYDRGLSRLGHVLVHGRRAPILGRICMNILMADVTDVAEVGDQSEVVLLGAQGDESVHAGDLAEQMQTIPYEVLARLSPTLPRLLTRQGEIVASNGSAGG</sequence>
<dbReference type="InterPro" id="IPR011079">
    <property type="entry name" value="Ala_racemase_C"/>
</dbReference>
<dbReference type="Pfam" id="PF00842">
    <property type="entry name" value="Ala_racemase_C"/>
    <property type="match status" value="1"/>
</dbReference>
<protein>
    <recommendedName>
        <fullName evidence="4">Alanine racemase</fullName>
        <ecNumber evidence="4">5.1.1.1</ecNumber>
    </recommendedName>
</protein>
<comment type="function">
    <text evidence="4">Catalyzes the interconversion of L-alanine and D-alanine. May also act on other amino acids.</text>
</comment>
<feature type="modified residue" description="N6-(pyridoxal phosphate)lysine" evidence="4 5">
    <location>
        <position position="40"/>
    </location>
</feature>
<dbReference type="PANTHER" id="PTHR30511:SF0">
    <property type="entry name" value="ALANINE RACEMASE, CATABOLIC-RELATED"/>
    <property type="match status" value="1"/>
</dbReference>
<comment type="similarity">
    <text evidence="4">Belongs to the alanine racemase family.</text>
</comment>
<dbReference type="GO" id="GO:0005829">
    <property type="term" value="C:cytosol"/>
    <property type="evidence" value="ECO:0007669"/>
    <property type="project" value="TreeGrafter"/>
</dbReference>
<evidence type="ECO:0000256" key="1">
    <source>
        <dbReference type="ARBA" id="ARBA00001933"/>
    </source>
</evidence>
<evidence type="ECO:0000256" key="6">
    <source>
        <dbReference type="PIRSR" id="PIRSR600821-52"/>
    </source>
</evidence>
<dbReference type="SUPFAM" id="SSF50621">
    <property type="entry name" value="Alanine racemase C-terminal domain-like"/>
    <property type="match status" value="1"/>
</dbReference>
<dbReference type="InterPro" id="IPR000821">
    <property type="entry name" value="Ala_racemase"/>
</dbReference>
<evidence type="ECO:0000259" key="7">
    <source>
        <dbReference type="SMART" id="SM01005"/>
    </source>
</evidence>
<reference evidence="8" key="2">
    <citation type="journal article" date="2021" name="Microbiome">
        <title>Successional dynamics and alternative stable states in a saline activated sludge microbial community over 9 years.</title>
        <authorList>
            <person name="Wang Y."/>
            <person name="Ye J."/>
            <person name="Ju F."/>
            <person name="Liu L."/>
            <person name="Boyd J.A."/>
            <person name="Deng Y."/>
            <person name="Parks D.H."/>
            <person name="Jiang X."/>
            <person name="Yin X."/>
            <person name="Woodcroft B.J."/>
            <person name="Tyson G.W."/>
            <person name="Hugenholtz P."/>
            <person name="Polz M.F."/>
            <person name="Zhang T."/>
        </authorList>
    </citation>
    <scope>NUCLEOTIDE SEQUENCE</scope>
    <source>
        <strain evidence="8">HKST-UBA01</strain>
    </source>
</reference>
<dbReference type="NCBIfam" id="TIGR00492">
    <property type="entry name" value="alr"/>
    <property type="match status" value="1"/>
</dbReference>
<evidence type="ECO:0000256" key="3">
    <source>
        <dbReference type="ARBA" id="ARBA00023235"/>
    </source>
</evidence>
<feature type="binding site" evidence="4 6">
    <location>
        <position position="322"/>
    </location>
    <ligand>
        <name>substrate</name>
    </ligand>
</feature>
<dbReference type="InterPro" id="IPR020622">
    <property type="entry name" value="Ala_racemase_pyridoxalP-BS"/>
</dbReference>
<feature type="active site" description="Proton acceptor; specific for D-alanine" evidence="4">
    <location>
        <position position="40"/>
    </location>
</feature>
<dbReference type="CDD" id="cd00430">
    <property type="entry name" value="PLPDE_III_AR"/>
    <property type="match status" value="1"/>
</dbReference>
<dbReference type="EMBL" id="JAGQHR010000038">
    <property type="protein sequence ID" value="MCA9726515.1"/>
    <property type="molecule type" value="Genomic_DNA"/>
</dbReference>